<reference evidence="2 3" key="1">
    <citation type="submission" date="2024-01" db="EMBL/GenBank/DDBJ databases">
        <title>Comparative genomics of Cryptococcus and Kwoniella reveals pathogenesis evolution and contrasting modes of karyotype evolution via chromosome fusion or intercentromeric recombination.</title>
        <authorList>
            <person name="Coelho M.A."/>
            <person name="David-Palma M."/>
            <person name="Shea T."/>
            <person name="Bowers K."/>
            <person name="McGinley-Smith S."/>
            <person name="Mohammad A.W."/>
            <person name="Gnirke A."/>
            <person name="Yurkov A.M."/>
            <person name="Nowrousian M."/>
            <person name="Sun S."/>
            <person name="Cuomo C.A."/>
            <person name="Heitman J."/>
        </authorList>
    </citation>
    <scope>NUCLEOTIDE SEQUENCE [LARGE SCALE GENOMIC DNA]</scope>
    <source>
        <strain evidence="2">CBS 11374</strain>
    </source>
</reference>
<gene>
    <name evidence="2" type="ORF">IL334_004566</name>
</gene>
<sequence length="159" mass="18150">MLSSIFSSTLIGSWWLSHFMGLPYTSTYTTHEVSESQCEIGEISSDISELKVNLNNQGISCLEFCSCSEYMYENSNECQCSNSPPPPYTWYIRGIDAQSNCHEPNYNVTNVHDENELKGCTTGSFLQNRLSEDWRLVKSKPRQSRFNRAVEMMDIMSLA</sequence>
<proteinExistence type="predicted"/>
<feature type="chain" id="PRO_5046449128" evidence="1">
    <location>
        <begin position="28"/>
        <end position="159"/>
    </location>
</feature>
<accession>A0ABZ1D2L8</accession>
<protein>
    <submittedName>
        <fullName evidence="2">Uncharacterized protein</fullName>
    </submittedName>
</protein>
<name>A0ABZ1D2L8_9TREE</name>
<feature type="signal peptide" evidence="1">
    <location>
        <begin position="1"/>
        <end position="27"/>
    </location>
</feature>
<evidence type="ECO:0000256" key="1">
    <source>
        <dbReference type="SAM" id="SignalP"/>
    </source>
</evidence>
<organism evidence="2 3">
    <name type="scientific">Kwoniella shivajii</name>
    <dbReference type="NCBI Taxonomy" id="564305"/>
    <lineage>
        <taxon>Eukaryota</taxon>
        <taxon>Fungi</taxon>
        <taxon>Dikarya</taxon>
        <taxon>Basidiomycota</taxon>
        <taxon>Agaricomycotina</taxon>
        <taxon>Tremellomycetes</taxon>
        <taxon>Tremellales</taxon>
        <taxon>Cryptococcaceae</taxon>
        <taxon>Kwoniella</taxon>
    </lineage>
</organism>
<keyword evidence="3" id="KW-1185">Reference proteome</keyword>
<dbReference type="GeneID" id="87956697"/>
<keyword evidence="1" id="KW-0732">Signal</keyword>
<dbReference type="Proteomes" id="UP001329825">
    <property type="component" value="Chromosome 6"/>
</dbReference>
<dbReference type="RefSeq" id="XP_062792334.1">
    <property type="nucleotide sequence ID" value="XM_062936283.1"/>
</dbReference>
<dbReference type="EMBL" id="CP141886">
    <property type="protein sequence ID" value="WRT67594.1"/>
    <property type="molecule type" value="Genomic_DNA"/>
</dbReference>
<evidence type="ECO:0000313" key="3">
    <source>
        <dbReference type="Proteomes" id="UP001329825"/>
    </source>
</evidence>
<evidence type="ECO:0000313" key="2">
    <source>
        <dbReference type="EMBL" id="WRT67594.1"/>
    </source>
</evidence>